<name>A0A5C3KNP8_COPMA</name>
<sequence>MDPRISRSESDAHMMAAEDLLLLRASESLHQQRDDLCKDRQSLGSIHDPNTRSGNLPNSHHSTRYDHDSHPPTWQPSASGSKQYFQLVAAPQGRVAWSVKDTYLNGSDEQDITASESGNTDLQQGPVSFENPHLSSGRGLRTAVSVRPVSPSTIMALSEPCLMAWCMNLDLTPEQGTESAAPKAQSIITNPWGY</sequence>
<organism evidence="2 3">
    <name type="scientific">Coprinopsis marcescibilis</name>
    <name type="common">Agaric fungus</name>
    <name type="synonym">Psathyrella marcescibilis</name>
    <dbReference type="NCBI Taxonomy" id="230819"/>
    <lineage>
        <taxon>Eukaryota</taxon>
        <taxon>Fungi</taxon>
        <taxon>Dikarya</taxon>
        <taxon>Basidiomycota</taxon>
        <taxon>Agaricomycotina</taxon>
        <taxon>Agaricomycetes</taxon>
        <taxon>Agaricomycetidae</taxon>
        <taxon>Agaricales</taxon>
        <taxon>Agaricineae</taxon>
        <taxon>Psathyrellaceae</taxon>
        <taxon>Coprinopsis</taxon>
    </lineage>
</organism>
<evidence type="ECO:0000256" key="1">
    <source>
        <dbReference type="SAM" id="MobiDB-lite"/>
    </source>
</evidence>
<protein>
    <submittedName>
        <fullName evidence="2">Uncharacterized protein</fullName>
    </submittedName>
</protein>
<feature type="compositionally biased region" description="Polar residues" evidence="1">
    <location>
        <begin position="109"/>
        <end position="126"/>
    </location>
</feature>
<proteinExistence type="predicted"/>
<dbReference type="OrthoDB" id="3067141at2759"/>
<dbReference type="AlphaFoldDB" id="A0A5C3KNP8"/>
<accession>A0A5C3KNP8</accession>
<gene>
    <name evidence="2" type="ORF">FA15DRAFT_758350</name>
</gene>
<feature type="region of interest" description="Disordered" evidence="1">
    <location>
        <begin position="109"/>
        <end position="138"/>
    </location>
</feature>
<evidence type="ECO:0000313" key="3">
    <source>
        <dbReference type="Proteomes" id="UP000307440"/>
    </source>
</evidence>
<reference evidence="2 3" key="1">
    <citation type="journal article" date="2019" name="Nat. Ecol. Evol.">
        <title>Megaphylogeny resolves global patterns of mushroom evolution.</title>
        <authorList>
            <person name="Varga T."/>
            <person name="Krizsan K."/>
            <person name="Foldi C."/>
            <person name="Dima B."/>
            <person name="Sanchez-Garcia M."/>
            <person name="Sanchez-Ramirez S."/>
            <person name="Szollosi G.J."/>
            <person name="Szarkandi J.G."/>
            <person name="Papp V."/>
            <person name="Albert L."/>
            <person name="Andreopoulos W."/>
            <person name="Angelini C."/>
            <person name="Antonin V."/>
            <person name="Barry K.W."/>
            <person name="Bougher N.L."/>
            <person name="Buchanan P."/>
            <person name="Buyck B."/>
            <person name="Bense V."/>
            <person name="Catcheside P."/>
            <person name="Chovatia M."/>
            <person name="Cooper J."/>
            <person name="Damon W."/>
            <person name="Desjardin D."/>
            <person name="Finy P."/>
            <person name="Geml J."/>
            <person name="Haridas S."/>
            <person name="Hughes K."/>
            <person name="Justo A."/>
            <person name="Karasinski D."/>
            <person name="Kautmanova I."/>
            <person name="Kiss B."/>
            <person name="Kocsube S."/>
            <person name="Kotiranta H."/>
            <person name="LaButti K.M."/>
            <person name="Lechner B.E."/>
            <person name="Liimatainen K."/>
            <person name="Lipzen A."/>
            <person name="Lukacs Z."/>
            <person name="Mihaltcheva S."/>
            <person name="Morgado L.N."/>
            <person name="Niskanen T."/>
            <person name="Noordeloos M.E."/>
            <person name="Ohm R.A."/>
            <person name="Ortiz-Santana B."/>
            <person name="Ovrebo C."/>
            <person name="Racz N."/>
            <person name="Riley R."/>
            <person name="Savchenko A."/>
            <person name="Shiryaev A."/>
            <person name="Soop K."/>
            <person name="Spirin V."/>
            <person name="Szebenyi C."/>
            <person name="Tomsovsky M."/>
            <person name="Tulloss R.E."/>
            <person name="Uehling J."/>
            <person name="Grigoriev I.V."/>
            <person name="Vagvolgyi C."/>
            <person name="Papp T."/>
            <person name="Martin F.M."/>
            <person name="Miettinen O."/>
            <person name="Hibbett D.S."/>
            <person name="Nagy L.G."/>
        </authorList>
    </citation>
    <scope>NUCLEOTIDE SEQUENCE [LARGE SCALE GENOMIC DNA]</scope>
    <source>
        <strain evidence="2 3">CBS 121175</strain>
    </source>
</reference>
<dbReference type="Proteomes" id="UP000307440">
    <property type="component" value="Unassembled WGS sequence"/>
</dbReference>
<dbReference type="EMBL" id="ML210253">
    <property type="protein sequence ID" value="TFK21984.1"/>
    <property type="molecule type" value="Genomic_DNA"/>
</dbReference>
<feature type="compositionally biased region" description="Polar residues" evidence="1">
    <location>
        <begin position="51"/>
        <end position="60"/>
    </location>
</feature>
<feature type="region of interest" description="Disordered" evidence="1">
    <location>
        <begin position="41"/>
        <end position="79"/>
    </location>
</feature>
<evidence type="ECO:0000313" key="2">
    <source>
        <dbReference type="EMBL" id="TFK21984.1"/>
    </source>
</evidence>
<keyword evidence="3" id="KW-1185">Reference proteome</keyword>